<feature type="compositionally biased region" description="Acidic residues" evidence="1">
    <location>
        <begin position="268"/>
        <end position="281"/>
    </location>
</feature>
<reference evidence="2" key="1">
    <citation type="journal article" date="2018" name="Nature">
        <title>The evolutionary history of vertebrate RNA viruses.</title>
        <authorList>
            <person name="Shi M."/>
            <person name="Lin X.D."/>
            <person name="Chen X."/>
            <person name="Tian J.H."/>
            <person name="Chen L.J."/>
            <person name="Li K."/>
            <person name="Wang W."/>
            <person name="Eden J.S."/>
            <person name="Shen J.J."/>
            <person name="Liu L."/>
            <person name="Holmes E.C."/>
            <person name="Zhang Y.Z."/>
        </authorList>
    </citation>
    <scope>NUCLEOTIDE SEQUENCE</scope>
    <source>
        <strain evidence="2">DHBYCGS131</strain>
    </source>
</reference>
<feature type="compositionally biased region" description="Basic and acidic residues" evidence="1">
    <location>
        <begin position="337"/>
        <end position="348"/>
    </location>
</feature>
<organism evidence="2">
    <name type="scientific">Wenling dimarhabdovirus 8</name>
    <dbReference type="NCBI Taxonomy" id="2116361"/>
    <lineage>
        <taxon>Viruses</taxon>
        <taxon>Riboviria</taxon>
        <taxon>Orthornavirae</taxon>
        <taxon>Negarnaviricota</taxon>
        <taxon>Haploviricotina</taxon>
        <taxon>Monjiviricetes</taxon>
        <taxon>Mononegavirales</taxon>
        <taxon>Rhabdoviridae</taxon>
        <taxon>Rhabdoviridae incertae sedis</taxon>
        <taxon>Alphaplatrhavirus</taxon>
        <taxon>Alphaplatrhavirus acutispina</taxon>
    </lineage>
</organism>
<proteinExistence type="predicted"/>
<feature type="compositionally biased region" description="Basic and acidic residues" evidence="1">
    <location>
        <begin position="18"/>
        <end position="32"/>
    </location>
</feature>
<sequence>MAGRKKGSQQKKVKHSKKEVNPETFQPRKLEDLPEADTPVSSPSSETDDELKTIPGRFTPKYNTEESRKIMSAMITSTNLAEEFDFRDPNVGLPVTVDYSESLDCGVPSQRGRVAEQEIMDAQNVSLQSECIRSQMVKDGETLENQMTSLKAGCETAHNRIVLKSLPSDVEGVGRGLWEALRIPIANRPKIATLLREYPIENRCVAYDAIQDFVLATMSGLERSVESDTSIMTCGYFEEHLAKFKLEMLRAVKKEINEGIQAIRSESDDSESESSDSEDDVPCSKVPTHVTPTQGNSRTSQLVSTTSKPLQPSAPRPGLSSSISKKDKPSGSSQGQDIDRPRNNDRIPAEISSSIRLQKLVTPPSDVSEAQGMLSLAQSMLMETDELKALEIQWNDTPQMRQAVFCAVTSRSALLAPLRAHYPRETWTRGVRGLNGIRSVDIPFSFIPFMQEVKRIMDNKALWQDLLVTDAQRKMASSVIRAVILRAVKSLK</sequence>
<feature type="compositionally biased region" description="Polar residues" evidence="1">
    <location>
        <begin position="290"/>
        <end position="310"/>
    </location>
</feature>
<feature type="region of interest" description="Disordered" evidence="1">
    <location>
        <begin position="262"/>
        <end position="364"/>
    </location>
</feature>
<accession>A0A2P1GMS9</accession>
<feature type="compositionally biased region" description="Basic residues" evidence="1">
    <location>
        <begin position="1"/>
        <end position="17"/>
    </location>
</feature>
<protein>
    <submittedName>
        <fullName evidence="2">Uncharacterized protein</fullName>
    </submittedName>
</protein>
<feature type="region of interest" description="Disordered" evidence="1">
    <location>
        <begin position="1"/>
        <end position="60"/>
    </location>
</feature>
<dbReference type="EMBL" id="MG600017">
    <property type="protein sequence ID" value="AVM87305.1"/>
    <property type="molecule type" value="Viral_cRNA"/>
</dbReference>
<evidence type="ECO:0000256" key="1">
    <source>
        <dbReference type="SAM" id="MobiDB-lite"/>
    </source>
</evidence>
<evidence type="ECO:0000313" key="2">
    <source>
        <dbReference type="EMBL" id="AVM87305.1"/>
    </source>
</evidence>
<name>A0A2P1GMS9_9RHAB</name>